<dbReference type="Pfam" id="PF00702">
    <property type="entry name" value="Hydrolase"/>
    <property type="match status" value="1"/>
</dbReference>
<dbReference type="InterPro" id="IPR023214">
    <property type="entry name" value="HAD_sf"/>
</dbReference>
<dbReference type="AlphaFoldDB" id="A0A9R1D658"/>
<evidence type="ECO:0000256" key="1">
    <source>
        <dbReference type="ARBA" id="ARBA00001946"/>
    </source>
</evidence>
<name>A0A9R1D658_9EURY</name>
<dbReference type="SUPFAM" id="SSF56784">
    <property type="entry name" value="HAD-like"/>
    <property type="match status" value="1"/>
</dbReference>
<evidence type="ECO:0000256" key="2">
    <source>
        <dbReference type="ARBA" id="ARBA00007958"/>
    </source>
</evidence>
<keyword evidence="5" id="KW-0460">Magnesium</keyword>
<reference evidence="6" key="1">
    <citation type="journal article" date="2023" name="Front. Microbiol.">
        <title>Genomic-based phylogenetic and metabolic analyses of the genus Natronomonas, and description of Natronomonas aquatica sp. nov.</title>
        <authorList>
            <person name="Garcia-Roldan A."/>
            <person name="Duran-Viseras A."/>
            <person name="de la Haba R.R."/>
            <person name="Corral P."/>
            <person name="Sanchez-Porro C."/>
            <person name="Ventosa A."/>
        </authorList>
    </citation>
    <scope>NUCLEOTIDE SEQUENCE</scope>
    <source>
        <strain evidence="6">F2-12</strain>
    </source>
</reference>
<dbReference type="PANTHER" id="PTHR46470:SF2">
    <property type="entry name" value="GLYCERALDEHYDE 3-PHOSPHATE PHOSPHATASE"/>
    <property type="match status" value="1"/>
</dbReference>
<dbReference type="InterPro" id="IPR051400">
    <property type="entry name" value="HAD-like_hydrolase"/>
</dbReference>
<dbReference type="Gene3D" id="1.20.120.710">
    <property type="entry name" value="Haloacid dehalogenase hydrolase-like domain"/>
    <property type="match status" value="1"/>
</dbReference>
<dbReference type="GO" id="GO:0044281">
    <property type="term" value="P:small molecule metabolic process"/>
    <property type="evidence" value="ECO:0007669"/>
    <property type="project" value="UniProtKB-ARBA"/>
</dbReference>
<evidence type="ECO:0000256" key="3">
    <source>
        <dbReference type="ARBA" id="ARBA00022723"/>
    </source>
</evidence>
<dbReference type="PANTHER" id="PTHR46470">
    <property type="entry name" value="N-ACYLNEURAMINATE-9-PHOSPHATASE"/>
    <property type="match status" value="1"/>
</dbReference>
<sequence>MGILGRALTKIPGVRRRPPDHIYWGRTNPRTVSRAVVFDLDDTLAVTDRDRKTLLSAAADRASVTLSFDRAAYRKAHREHSGTRTREPVFEALVGEDAPEMTRAYREAVGEALRPVAGAESLLWTLRRRYRIGLLTDGPGETQRDKLRRLGWLDAFDATVVTGPIGAPKPDRRAFEAIADALGVSPERAVYVGNDPERDIAGAAAAGFRPVQVCYDGGPDAHPEAVARVDRDDLASLVGLIEELFDDGPEDT</sequence>
<dbReference type="Proteomes" id="UP001139494">
    <property type="component" value="Unassembled WGS sequence"/>
</dbReference>
<proteinExistence type="inferred from homology"/>
<comment type="cofactor">
    <cofactor evidence="1">
        <name>Mg(2+)</name>
        <dbReference type="ChEBI" id="CHEBI:18420"/>
    </cofactor>
</comment>
<dbReference type="SFLD" id="SFLDS00003">
    <property type="entry name" value="Haloacid_Dehalogenase"/>
    <property type="match status" value="1"/>
</dbReference>
<protein>
    <submittedName>
        <fullName evidence="6">HAD family hydrolase</fullName>
    </submittedName>
</protein>
<evidence type="ECO:0000313" key="6">
    <source>
        <dbReference type="EMBL" id="MCQ4332632.1"/>
    </source>
</evidence>
<dbReference type="GO" id="GO:0046872">
    <property type="term" value="F:metal ion binding"/>
    <property type="evidence" value="ECO:0007669"/>
    <property type="project" value="UniProtKB-KW"/>
</dbReference>
<accession>A0A9R1D658</accession>
<dbReference type="NCBIfam" id="TIGR01509">
    <property type="entry name" value="HAD-SF-IA-v3"/>
    <property type="match status" value="1"/>
</dbReference>
<dbReference type="PRINTS" id="PR00413">
    <property type="entry name" value="HADHALOGNASE"/>
</dbReference>
<comment type="similarity">
    <text evidence="2">Belongs to the HAD-like hydrolase superfamily.</text>
</comment>
<keyword evidence="4 6" id="KW-0378">Hydrolase</keyword>
<gene>
    <name evidence="6" type="ORF">KM295_03830</name>
</gene>
<keyword evidence="3" id="KW-0479">Metal-binding</keyword>
<dbReference type="GO" id="GO:0016791">
    <property type="term" value="F:phosphatase activity"/>
    <property type="evidence" value="ECO:0007669"/>
    <property type="project" value="TreeGrafter"/>
</dbReference>
<organism evidence="6 7">
    <name type="scientific">Natronomonas aquatica</name>
    <dbReference type="NCBI Taxonomy" id="2841590"/>
    <lineage>
        <taxon>Archaea</taxon>
        <taxon>Methanobacteriati</taxon>
        <taxon>Methanobacteriota</taxon>
        <taxon>Stenosarchaea group</taxon>
        <taxon>Halobacteria</taxon>
        <taxon>Halobacteriales</taxon>
        <taxon>Natronomonadaceae</taxon>
        <taxon>Natronomonas</taxon>
    </lineage>
</organism>
<dbReference type="InterPro" id="IPR036412">
    <property type="entry name" value="HAD-like_sf"/>
</dbReference>
<comment type="caution">
    <text evidence="6">The sequence shown here is derived from an EMBL/GenBank/DDBJ whole genome shotgun (WGS) entry which is preliminary data.</text>
</comment>
<dbReference type="EMBL" id="JAHLKM010000003">
    <property type="protein sequence ID" value="MCQ4332632.1"/>
    <property type="molecule type" value="Genomic_DNA"/>
</dbReference>
<keyword evidence="7" id="KW-1185">Reference proteome</keyword>
<evidence type="ECO:0000256" key="5">
    <source>
        <dbReference type="ARBA" id="ARBA00022842"/>
    </source>
</evidence>
<dbReference type="Gene3D" id="3.40.50.1000">
    <property type="entry name" value="HAD superfamily/HAD-like"/>
    <property type="match status" value="1"/>
</dbReference>
<dbReference type="NCBIfam" id="TIGR01549">
    <property type="entry name" value="HAD-SF-IA-v1"/>
    <property type="match status" value="1"/>
</dbReference>
<evidence type="ECO:0000313" key="7">
    <source>
        <dbReference type="Proteomes" id="UP001139494"/>
    </source>
</evidence>
<dbReference type="SFLD" id="SFLDG01129">
    <property type="entry name" value="C1.5:_HAD__Beta-PGM__Phosphata"/>
    <property type="match status" value="1"/>
</dbReference>
<dbReference type="InterPro" id="IPR006439">
    <property type="entry name" value="HAD-SF_hydro_IA"/>
</dbReference>
<evidence type="ECO:0000256" key="4">
    <source>
        <dbReference type="ARBA" id="ARBA00022801"/>
    </source>
</evidence>